<dbReference type="AlphaFoldDB" id="A0A7V2SZK7"/>
<dbReference type="FunFam" id="1.10.1520.10:FF:000001">
    <property type="entry name" value="Ribonuclease 3"/>
    <property type="match status" value="1"/>
</dbReference>
<evidence type="ECO:0000256" key="11">
    <source>
        <dbReference type="ARBA" id="ARBA00022759"/>
    </source>
</evidence>
<gene>
    <name evidence="15" type="primary">rnc</name>
    <name evidence="18" type="ORF">ENJ51_06345</name>
</gene>
<feature type="binding site" evidence="15">
    <location>
        <position position="113"/>
    </location>
    <ligand>
        <name>Mg(2+)</name>
        <dbReference type="ChEBI" id="CHEBI:18420"/>
    </ligand>
</feature>
<evidence type="ECO:0000259" key="17">
    <source>
        <dbReference type="PROSITE" id="PS50142"/>
    </source>
</evidence>
<reference evidence="18" key="1">
    <citation type="journal article" date="2020" name="mSystems">
        <title>Genome- and Community-Level Interaction Insights into Carbon Utilization and Element Cycling Functions of Hydrothermarchaeota in Hydrothermal Sediment.</title>
        <authorList>
            <person name="Zhou Z."/>
            <person name="Liu Y."/>
            <person name="Xu W."/>
            <person name="Pan J."/>
            <person name="Luo Z.H."/>
            <person name="Li M."/>
        </authorList>
    </citation>
    <scope>NUCLEOTIDE SEQUENCE [LARGE SCALE GENOMIC DNA]</scope>
    <source>
        <strain evidence="18">HyVt-493</strain>
    </source>
</reference>
<proteinExistence type="inferred from homology"/>
<keyword evidence="14 15" id="KW-0694">RNA-binding</keyword>
<evidence type="ECO:0000256" key="2">
    <source>
        <dbReference type="ARBA" id="ARBA00004496"/>
    </source>
</evidence>
<dbReference type="CDD" id="cd00593">
    <property type="entry name" value="RIBOc"/>
    <property type="match status" value="1"/>
</dbReference>
<dbReference type="Gene3D" id="3.30.160.20">
    <property type="match status" value="1"/>
</dbReference>
<dbReference type="GO" id="GO:0019843">
    <property type="term" value="F:rRNA binding"/>
    <property type="evidence" value="ECO:0007669"/>
    <property type="project" value="UniProtKB-KW"/>
</dbReference>
<evidence type="ECO:0000256" key="3">
    <source>
        <dbReference type="ARBA" id="ARBA00010183"/>
    </source>
</evidence>
<dbReference type="FunFam" id="3.30.160.20:FF:000003">
    <property type="entry name" value="Ribonuclease 3"/>
    <property type="match status" value="1"/>
</dbReference>
<keyword evidence="12 15" id="KW-0378">Hydrolase</keyword>
<protein>
    <recommendedName>
        <fullName evidence="15">Ribonuclease 3</fullName>
        <ecNumber evidence="15">3.1.26.3</ecNumber>
    </recommendedName>
    <alternativeName>
        <fullName evidence="15">Ribonuclease III</fullName>
        <shortName evidence="15">RNase III</shortName>
    </alternativeName>
</protein>
<comment type="subcellular location">
    <subcellularLocation>
        <location evidence="2 15">Cytoplasm</location>
    </subcellularLocation>
</comment>
<evidence type="ECO:0000256" key="5">
    <source>
        <dbReference type="ARBA" id="ARBA00022490"/>
    </source>
</evidence>
<dbReference type="NCBIfam" id="TIGR02191">
    <property type="entry name" value="RNaseIII"/>
    <property type="match status" value="1"/>
</dbReference>
<feature type="active site" evidence="15">
    <location>
        <position position="41"/>
    </location>
</feature>
<comment type="cofactor">
    <cofactor evidence="15">
        <name>Mg(2+)</name>
        <dbReference type="ChEBI" id="CHEBI:18420"/>
    </cofactor>
</comment>
<comment type="catalytic activity">
    <reaction evidence="1 15">
        <text>Endonucleolytic cleavage to 5'-phosphomonoester.</text>
        <dbReference type="EC" id="3.1.26.3"/>
    </reaction>
</comment>
<feature type="active site" evidence="15">
    <location>
        <position position="113"/>
    </location>
</feature>
<evidence type="ECO:0000256" key="4">
    <source>
        <dbReference type="ARBA" id="ARBA00011738"/>
    </source>
</evidence>
<comment type="function">
    <text evidence="15">Digests double-stranded RNA. Involved in the processing of primary rRNA transcript to yield the immediate precursors to the large and small rRNAs (23S and 16S). Processes some mRNAs, and tRNAs when they are encoded in the rRNA operon. Processes pre-crRNA and tracrRNA of type II CRISPR loci if present in the organism.</text>
</comment>
<keyword evidence="5 15" id="KW-0963">Cytoplasm</keyword>
<dbReference type="GO" id="GO:0006397">
    <property type="term" value="P:mRNA processing"/>
    <property type="evidence" value="ECO:0007669"/>
    <property type="project" value="UniProtKB-UniRule"/>
</dbReference>
<feature type="domain" description="RNase III" evidence="17">
    <location>
        <begin position="2"/>
        <end position="124"/>
    </location>
</feature>
<dbReference type="GO" id="GO:0005737">
    <property type="term" value="C:cytoplasm"/>
    <property type="evidence" value="ECO:0007669"/>
    <property type="project" value="UniProtKB-SubCell"/>
</dbReference>
<feature type="domain" description="DRBM" evidence="16">
    <location>
        <begin position="151"/>
        <end position="221"/>
    </location>
</feature>
<dbReference type="GO" id="GO:0003725">
    <property type="term" value="F:double-stranded RNA binding"/>
    <property type="evidence" value="ECO:0007669"/>
    <property type="project" value="TreeGrafter"/>
</dbReference>
<dbReference type="Pfam" id="PF14622">
    <property type="entry name" value="Ribonucleas_3_3"/>
    <property type="match status" value="1"/>
</dbReference>
<keyword evidence="8 15" id="KW-0819">tRNA processing</keyword>
<evidence type="ECO:0000256" key="13">
    <source>
        <dbReference type="ARBA" id="ARBA00022842"/>
    </source>
</evidence>
<evidence type="ECO:0000256" key="8">
    <source>
        <dbReference type="ARBA" id="ARBA00022694"/>
    </source>
</evidence>
<dbReference type="Gene3D" id="1.10.1520.10">
    <property type="entry name" value="Ribonuclease III domain"/>
    <property type="match status" value="1"/>
</dbReference>
<keyword evidence="13 15" id="KW-0460">Magnesium</keyword>
<name>A0A7V2SZK7_LEUMU</name>
<dbReference type="PANTHER" id="PTHR11207:SF0">
    <property type="entry name" value="RIBONUCLEASE 3"/>
    <property type="match status" value="1"/>
</dbReference>
<dbReference type="PROSITE" id="PS50142">
    <property type="entry name" value="RNASE_3_2"/>
    <property type="match status" value="1"/>
</dbReference>
<evidence type="ECO:0000256" key="14">
    <source>
        <dbReference type="ARBA" id="ARBA00022884"/>
    </source>
</evidence>
<dbReference type="PANTHER" id="PTHR11207">
    <property type="entry name" value="RIBONUCLEASE III"/>
    <property type="match status" value="1"/>
</dbReference>
<organism evidence="18">
    <name type="scientific">Leucothrix mucor</name>
    <dbReference type="NCBI Taxonomy" id="45248"/>
    <lineage>
        <taxon>Bacteria</taxon>
        <taxon>Pseudomonadati</taxon>
        <taxon>Pseudomonadota</taxon>
        <taxon>Gammaproteobacteria</taxon>
        <taxon>Thiotrichales</taxon>
        <taxon>Thiotrichaceae</taxon>
        <taxon>Leucothrix</taxon>
    </lineage>
</organism>
<dbReference type="GO" id="GO:0042802">
    <property type="term" value="F:identical protein binding"/>
    <property type="evidence" value="ECO:0007669"/>
    <property type="project" value="UniProtKB-ARBA"/>
</dbReference>
<evidence type="ECO:0000256" key="7">
    <source>
        <dbReference type="ARBA" id="ARBA00022664"/>
    </source>
</evidence>
<keyword evidence="11 15" id="KW-0255">Endonuclease</keyword>
<dbReference type="Proteomes" id="UP000885750">
    <property type="component" value="Unassembled WGS sequence"/>
</dbReference>
<comment type="caution">
    <text evidence="18">The sequence shown here is derived from an EMBL/GenBank/DDBJ whole genome shotgun (WGS) entry which is preliminary data.</text>
</comment>
<dbReference type="CDD" id="cd10845">
    <property type="entry name" value="DSRM_RNAse_III_family"/>
    <property type="match status" value="1"/>
</dbReference>
<dbReference type="GO" id="GO:0008033">
    <property type="term" value="P:tRNA processing"/>
    <property type="evidence" value="ECO:0007669"/>
    <property type="project" value="UniProtKB-KW"/>
</dbReference>
<dbReference type="GO" id="GO:0046872">
    <property type="term" value="F:metal ion binding"/>
    <property type="evidence" value="ECO:0007669"/>
    <property type="project" value="UniProtKB-KW"/>
</dbReference>
<keyword evidence="7 15" id="KW-0507">mRNA processing</keyword>
<dbReference type="SMART" id="SM00535">
    <property type="entry name" value="RIBOc"/>
    <property type="match status" value="1"/>
</dbReference>
<keyword evidence="10 15" id="KW-0479">Metal-binding</keyword>
<accession>A0A7V2SZK7</accession>
<comment type="subunit">
    <text evidence="4 15">Homodimer.</text>
</comment>
<evidence type="ECO:0000313" key="18">
    <source>
        <dbReference type="EMBL" id="HFC92415.1"/>
    </source>
</evidence>
<feature type="binding site" evidence="15">
    <location>
        <position position="110"/>
    </location>
    <ligand>
        <name>Mg(2+)</name>
        <dbReference type="ChEBI" id="CHEBI:18420"/>
    </ligand>
</feature>
<dbReference type="InterPro" id="IPR011907">
    <property type="entry name" value="RNase_III"/>
</dbReference>
<dbReference type="SUPFAM" id="SSF69065">
    <property type="entry name" value="RNase III domain-like"/>
    <property type="match status" value="1"/>
</dbReference>
<dbReference type="Pfam" id="PF00035">
    <property type="entry name" value="dsrm"/>
    <property type="match status" value="1"/>
</dbReference>
<keyword evidence="9 15" id="KW-0540">Nuclease</keyword>
<keyword evidence="6 15" id="KW-0698">rRNA processing</keyword>
<evidence type="ECO:0000256" key="9">
    <source>
        <dbReference type="ARBA" id="ARBA00022722"/>
    </source>
</evidence>
<dbReference type="InterPro" id="IPR000999">
    <property type="entry name" value="RNase_III_dom"/>
</dbReference>
<evidence type="ECO:0000256" key="15">
    <source>
        <dbReference type="HAMAP-Rule" id="MF_00104"/>
    </source>
</evidence>
<evidence type="ECO:0000256" key="10">
    <source>
        <dbReference type="ARBA" id="ARBA00022723"/>
    </source>
</evidence>
<dbReference type="HAMAP" id="MF_00104">
    <property type="entry name" value="RNase_III"/>
    <property type="match status" value="1"/>
</dbReference>
<dbReference type="GO" id="GO:0004525">
    <property type="term" value="F:ribonuclease III activity"/>
    <property type="evidence" value="ECO:0007669"/>
    <property type="project" value="UniProtKB-UniRule"/>
</dbReference>
<dbReference type="EMBL" id="DRMS01000236">
    <property type="protein sequence ID" value="HFC92415.1"/>
    <property type="molecule type" value="Genomic_DNA"/>
</dbReference>
<keyword evidence="15" id="KW-0699">rRNA-binding</keyword>
<dbReference type="SUPFAM" id="SSF54768">
    <property type="entry name" value="dsRNA-binding domain-like"/>
    <property type="match status" value="1"/>
</dbReference>
<comment type="similarity">
    <text evidence="3">Belongs to the ribonuclease III family.</text>
</comment>
<sequence length="224" mass="25162">MLPKLEKILPKSLQKTASFKQALTHRSASGKHNERMEFLGDSVLGVIITEALYTHMPNASEGYLSRLRASLVNEGTLADIAIEISLGDYLYLGSGELKSGGFRRKSILSDALEAIIASVFLQQGMDEAKKFVLILFDDRLQKLPAEDELKDPKSRLQELLQSRNYSIPQYDLISTKGHAHRQLFTAECFIEGLKVRTQGISTSRRKAEQKAALFAFEQVKKEFK</sequence>
<dbReference type="InterPro" id="IPR014720">
    <property type="entry name" value="dsRBD_dom"/>
</dbReference>
<dbReference type="PROSITE" id="PS50137">
    <property type="entry name" value="DS_RBD"/>
    <property type="match status" value="1"/>
</dbReference>
<dbReference type="EC" id="3.1.26.3" evidence="15"/>
<dbReference type="PROSITE" id="PS00517">
    <property type="entry name" value="RNASE_3_1"/>
    <property type="match status" value="1"/>
</dbReference>
<evidence type="ECO:0000259" key="16">
    <source>
        <dbReference type="PROSITE" id="PS50137"/>
    </source>
</evidence>
<dbReference type="InterPro" id="IPR036389">
    <property type="entry name" value="RNase_III_sf"/>
</dbReference>
<dbReference type="SMART" id="SM00358">
    <property type="entry name" value="DSRM"/>
    <property type="match status" value="1"/>
</dbReference>
<dbReference type="GO" id="GO:0006364">
    <property type="term" value="P:rRNA processing"/>
    <property type="evidence" value="ECO:0007669"/>
    <property type="project" value="UniProtKB-UniRule"/>
</dbReference>
<feature type="binding site" evidence="15">
    <location>
        <position position="37"/>
    </location>
    <ligand>
        <name>Mg(2+)</name>
        <dbReference type="ChEBI" id="CHEBI:18420"/>
    </ligand>
</feature>
<evidence type="ECO:0000256" key="6">
    <source>
        <dbReference type="ARBA" id="ARBA00022552"/>
    </source>
</evidence>
<evidence type="ECO:0000256" key="12">
    <source>
        <dbReference type="ARBA" id="ARBA00022801"/>
    </source>
</evidence>
<dbReference type="GO" id="GO:0010468">
    <property type="term" value="P:regulation of gene expression"/>
    <property type="evidence" value="ECO:0007669"/>
    <property type="project" value="TreeGrafter"/>
</dbReference>
<evidence type="ECO:0000256" key="1">
    <source>
        <dbReference type="ARBA" id="ARBA00000109"/>
    </source>
</evidence>